<dbReference type="PROSITE" id="PS51257">
    <property type="entry name" value="PROKAR_LIPOPROTEIN"/>
    <property type="match status" value="1"/>
</dbReference>
<evidence type="ECO:0008006" key="5">
    <source>
        <dbReference type="Google" id="ProtNLM"/>
    </source>
</evidence>
<sequence>MTGLQMKNLLVACASALALAACGSAEVASPGEGDFGNGGGNGGGGGPTTPAPGTPAADCPTGLSNVGTIANNSLRVCQLPQQVLGNLTLAVRAGTIYSITGRTEVGTDRGIDPASTTGTQGILTIEPGVKVFASGGGDYLIVNRGSQIFAEGTATNPIIFTSRQNIEGTTAESSQGQWGGIVLTGRAPQANCQLTAPVTCTGQVEGTNAFYGGNTPADNSGRLRYVQIKYSGFEISTGNELQALTLAGVGSGTTLEYIQSYNSSDDGIEIFGGNANLKHIVINGADDDGLDTDTGWRGGAQFGIVTQRAPNSTSRSAAFEFSSAPASTAYASRYLSQPKIANWTLVGRNSSIDAHTVMHFDTGTNPNLINIVATSTAGSVAGCFDIADVDTQTSFDSGTTPSLRSIYMSCSVSYRPANVARSTAVFTNARNTNVTAAGTSTLTAPASGTTLTNQNLAFINGANETAVTAIDAKTVYPFFDTTTYVGAVRNASDTWWQGWTCGLTAGSTC</sequence>
<keyword evidence="4" id="KW-1185">Reference proteome</keyword>
<evidence type="ECO:0000256" key="2">
    <source>
        <dbReference type="SAM" id="SignalP"/>
    </source>
</evidence>
<dbReference type="EMBL" id="SPVH01000007">
    <property type="protein sequence ID" value="TFW10922.1"/>
    <property type="molecule type" value="Genomic_DNA"/>
</dbReference>
<proteinExistence type="predicted"/>
<name>A0A4Y9RPV6_9CAUL</name>
<evidence type="ECO:0000313" key="3">
    <source>
        <dbReference type="EMBL" id="TFW10922.1"/>
    </source>
</evidence>
<feature type="compositionally biased region" description="Gly residues" evidence="1">
    <location>
        <begin position="33"/>
        <end position="47"/>
    </location>
</feature>
<keyword evidence="2" id="KW-0732">Signal</keyword>
<comment type="caution">
    <text evidence="3">The sequence shown here is derived from an EMBL/GenBank/DDBJ whole genome shotgun (WGS) entry which is preliminary data.</text>
</comment>
<accession>A0A4Y9RPV6</accession>
<dbReference type="AlphaFoldDB" id="A0A4Y9RPV6"/>
<dbReference type="OrthoDB" id="237393at2"/>
<organism evidence="3 4">
    <name type="scientific">Brevundimonas intermedia</name>
    <dbReference type="NCBI Taxonomy" id="74315"/>
    <lineage>
        <taxon>Bacteria</taxon>
        <taxon>Pseudomonadati</taxon>
        <taxon>Pseudomonadota</taxon>
        <taxon>Alphaproteobacteria</taxon>
        <taxon>Caulobacterales</taxon>
        <taxon>Caulobacteraceae</taxon>
        <taxon>Brevundimonas</taxon>
    </lineage>
</organism>
<protein>
    <recommendedName>
        <fullName evidence="5">Secreted protein</fullName>
    </recommendedName>
</protein>
<feature type="region of interest" description="Disordered" evidence="1">
    <location>
        <begin position="33"/>
        <end position="59"/>
    </location>
</feature>
<reference evidence="3 4" key="1">
    <citation type="submission" date="2019-03" db="EMBL/GenBank/DDBJ databases">
        <title>Draft genome of Brevundimonas sp. a heavy metal resistant soil bacteria.</title>
        <authorList>
            <person name="Soto J."/>
        </authorList>
    </citation>
    <scope>NUCLEOTIDE SEQUENCE [LARGE SCALE GENOMIC DNA]</scope>
    <source>
        <strain evidence="3 4">B-10</strain>
    </source>
</reference>
<dbReference type="PANTHER" id="PTHR41339:SF1">
    <property type="entry name" value="SECRETED PROTEIN"/>
    <property type="match status" value="1"/>
</dbReference>
<feature type="chain" id="PRO_5021424860" description="Secreted protein" evidence="2">
    <location>
        <begin position="21"/>
        <end position="509"/>
    </location>
</feature>
<dbReference type="PANTHER" id="PTHR41339">
    <property type="entry name" value="LIPL48"/>
    <property type="match status" value="1"/>
</dbReference>
<evidence type="ECO:0000256" key="1">
    <source>
        <dbReference type="SAM" id="MobiDB-lite"/>
    </source>
</evidence>
<gene>
    <name evidence="3" type="ORF">EGY25_14575</name>
</gene>
<dbReference type="Proteomes" id="UP000298216">
    <property type="component" value="Unassembled WGS sequence"/>
</dbReference>
<feature type="signal peptide" evidence="2">
    <location>
        <begin position="1"/>
        <end position="20"/>
    </location>
</feature>
<dbReference type="RefSeq" id="WP_135195751.1">
    <property type="nucleotide sequence ID" value="NZ_SPVH01000007.1"/>
</dbReference>
<evidence type="ECO:0000313" key="4">
    <source>
        <dbReference type="Proteomes" id="UP000298216"/>
    </source>
</evidence>